<dbReference type="KEGG" id="plon:Pla110_16710"/>
<dbReference type="EC" id="3.5.2.6" evidence="1"/>
<dbReference type="InterPro" id="IPR006597">
    <property type="entry name" value="Sel1-like"/>
</dbReference>
<name>A0A518CL51_9PLAN</name>
<reference evidence="1 2" key="1">
    <citation type="submission" date="2019-02" db="EMBL/GenBank/DDBJ databases">
        <title>Deep-cultivation of Planctomycetes and their phenomic and genomic characterization uncovers novel biology.</title>
        <authorList>
            <person name="Wiegand S."/>
            <person name="Jogler M."/>
            <person name="Boedeker C."/>
            <person name="Pinto D."/>
            <person name="Vollmers J."/>
            <person name="Rivas-Marin E."/>
            <person name="Kohn T."/>
            <person name="Peeters S.H."/>
            <person name="Heuer A."/>
            <person name="Rast P."/>
            <person name="Oberbeckmann S."/>
            <person name="Bunk B."/>
            <person name="Jeske O."/>
            <person name="Meyerdierks A."/>
            <person name="Storesund J.E."/>
            <person name="Kallscheuer N."/>
            <person name="Luecker S."/>
            <person name="Lage O.M."/>
            <person name="Pohl T."/>
            <person name="Merkel B.J."/>
            <person name="Hornburger P."/>
            <person name="Mueller R.-W."/>
            <person name="Bruemmer F."/>
            <person name="Labrenz M."/>
            <person name="Spormann A.M."/>
            <person name="Op den Camp H."/>
            <person name="Overmann J."/>
            <person name="Amann R."/>
            <person name="Jetten M.S.M."/>
            <person name="Mascher T."/>
            <person name="Medema M.H."/>
            <person name="Devos D.P."/>
            <person name="Kaster A.-K."/>
            <person name="Ovreas L."/>
            <person name="Rohde M."/>
            <person name="Galperin M.Y."/>
            <person name="Jogler C."/>
        </authorList>
    </citation>
    <scope>NUCLEOTIDE SEQUENCE [LARGE SCALE GENOMIC DNA]</scope>
    <source>
        <strain evidence="1 2">Pla110</strain>
    </source>
</reference>
<dbReference type="Proteomes" id="UP000317178">
    <property type="component" value="Chromosome"/>
</dbReference>
<dbReference type="PANTHER" id="PTHR45088:SF1">
    <property type="entry name" value="OS04G0476000 PROTEIN"/>
    <property type="match status" value="1"/>
</dbReference>
<accession>A0A518CL51</accession>
<dbReference type="OrthoDB" id="273483at2"/>
<dbReference type="Gene3D" id="1.25.40.10">
    <property type="entry name" value="Tetratricopeptide repeat domain"/>
    <property type="match status" value="2"/>
</dbReference>
<dbReference type="InterPro" id="IPR053301">
    <property type="entry name" value="F-box_motif"/>
</dbReference>
<evidence type="ECO:0000313" key="1">
    <source>
        <dbReference type="EMBL" id="QDU79949.1"/>
    </source>
</evidence>
<protein>
    <submittedName>
        <fullName evidence="1">Beta-lactamase HcpC</fullName>
        <ecNumber evidence="1">3.5.2.6</ecNumber>
    </submittedName>
</protein>
<evidence type="ECO:0000313" key="2">
    <source>
        <dbReference type="Proteomes" id="UP000317178"/>
    </source>
</evidence>
<dbReference type="Pfam" id="PF08238">
    <property type="entry name" value="Sel1"/>
    <property type="match status" value="5"/>
</dbReference>
<proteinExistence type="predicted"/>
<keyword evidence="1" id="KW-0378">Hydrolase</keyword>
<dbReference type="SUPFAM" id="SSF81901">
    <property type="entry name" value="HCP-like"/>
    <property type="match status" value="2"/>
</dbReference>
<dbReference type="SMART" id="SM00671">
    <property type="entry name" value="SEL1"/>
    <property type="match status" value="5"/>
</dbReference>
<dbReference type="PANTHER" id="PTHR45088">
    <property type="entry name" value="OSJNBA0022H21.17 PROTEIN"/>
    <property type="match status" value="1"/>
</dbReference>
<dbReference type="RefSeq" id="WP_144994953.1">
    <property type="nucleotide sequence ID" value="NZ_CP036281.1"/>
</dbReference>
<dbReference type="AlphaFoldDB" id="A0A518CL51"/>
<keyword evidence="2" id="KW-1185">Reference proteome</keyword>
<organism evidence="1 2">
    <name type="scientific">Polystyrenella longa</name>
    <dbReference type="NCBI Taxonomy" id="2528007"/>
    <lineage>
        <taxon>Bacteria</taxon>
        <taxon>Pseudomonadati</taxon>
        <taxon>Planctomycetota</taxon>
        <taxon>Planctomycetia</taxon>
        <taxon>Planctomycetales</taxon>
        <taxon>Planctomycetaceae</taxon>
        <taxon>Polystyrenella</taxon>
    </lineage>
</organism>
<dbReference type="InterPro" id="IPR011990">
    <property type="entry name" value="TPR-like_helical_dom_sf"/>
</dbReference>
<dbReference type="EMBL" id="CP036281">
    <property type="protein sequence ID" value="QDU79949.1"/>
    <property type="molecule type" value="Genomic_DNA"/>
</dbReference>
<sequence>MKSTELASLYDRVDVLLDRGQSAEAVVLLKRIASAGDVWGQYMLGLAYHYGDGVGKSRKQAEKWYSLAAEQNYDSALLNLGLLYASRRPPAYGEAYRLFQRAARLGNRNAMYNLGLYYERGHHVKANSRTSFRWYFKAAELGDDEAQCMVGYCYHEGEGISQNKEQAVHWYRLSANQDNASACYNLGLCYGDGDGVRRSVRQARRWLEQAIILGHVKAGNQLRELSASPSVSR</sequence>
<gene>
    <name evidence="1" type="primary">hcpC</name>
    <name evidence="1" type="ORF">Pla110_16710</name>
</gene>
<dbReference type="GO" id="GO:0008800">
    <property type="term" value="F:beta-lactamase activity"/>
    <property type="evidence" value="ECO:0007669"/>
    <property type="project" value="UniProtKB-EC"/>
</dbReference>